<evidence type="ECO:0000256" key="1">
    <source>
        <dbReference type="SAM" id="Phobius"/>
    </source>
</evidence>
<organism evidence="2 3">
    <name type="scientific">Denitromonas halophila</name>
    <dbReference type="NCBI Taxonomy" id="1629404"/>
    <lineage>
        <taxon>Bacteria</taxon>
        <taxon>Pseudomonadati</taxon>
        <taxon>Pseudomonadota</taxon>
        <taxon>Betaproteobacteria</taxon>
        <taxon>Rhodocyclales</taxon>
        <taxon>Zoogloeaceae</taxon>
        <taxon>Denitromonas</taxon>
    </lineage>
</organism>
<keyword evidence="1" id="KW-0472">Membrane</keyword>
<proteinExistence type="predicted"/>
<gene>
    <name evidence="2" type="ORF">FHP89_06550</name>
</gene>
<name>A0A557SL52_9RHOO</name>
<dbReference type="EMBL" id="VMNI01000006">
    <property type="protein sequence ID" value="TVO78133.1"/>
    <property type="molecule type" value="Genomic_DNA"/>
</dbReference>
<keyword evidence="1" id="KW-1133">Transmembrane helix</keyword>
<evidence type="ECO:0000313" key="2">
    <source>
        <dbReference type="EMBL" id="TVO78133.1"/>
    </source>
</evidence>
<keyword evidence="1" id="KW-0812">Transmembrane</keyword>
<dbReference type="Proteomes" id="UP000318349">
    <property type="component" value="Unassembled WGS sequence"/>
</dbReference>
<sequence>MKSDLEAEQLDTTSERILLPAVAMRVRIKQETRFGPTELDVTTSLPVALAIVMCLGFVGVLAIATVWTT</sequence>
<dbReference type="AlphaFoldDB" id="A0A557SL52"/>
<feature type="transmembrane region" description="Helical" evidence="1">
    <location>
        <begin position="45"/>
        <end position="67"/>
    </location>
</feature>
<comment type="caution">
    <text evidence="2">The sequence shown here is derived from an EMBL/GenBank/DDBJ whole genome shotgun (WGS) entry which is preliminary data.</text>
</comment>
<accession>A0A557SL52</accession>
<protein>
    <submittedName>
        <fullName evidence="2">Uncharacterized protein</fullName>
    </submittedName>
</protein>
<reference evidence="2 3" key="1">
    <citation type="submission" date="2019-07" db="EMBL/GenBank/DDBJ databases">
        <title>The pathways for chlorine oxyanion respiration interact through the shared metabolite chlorate.</title>
        <authorList>
            <person name="Barnum T.P."/>
            <person name="Cheng Y."/>
            <person name="Hill K.A."/>
            <person name="Lucas L.N."/>
            <person name="Carlson H.K."/>
            <person name="Coates J.D."/>
        </authorList>
    </citation>
    <scope>NUCLEOTIDE SEQUENCE [LARGE SCALE GENOMIC DNA]</scope>
    <source>
        <strain evidence="2 3">SFB-1</strain>
    </source>
</reference>
<evidence type="ECO:0000313" key="3">
    <source>
        <dbReference type="Proteomes" id="UP000318349"/>
    </source>
</evidence>